<keyword evidence="1" id="KW-0812">Transmembrane</keyword>
<organism evidence="2 3">
    <name type="scientific">Moheibacter sediminis</name>
    <dbReference type="NCBI Taxonomy" id="1434700"/>
    <lineage>
        <taxon>Bacteria</taxon>
        <taxon>Pseudomonadati</taxon>
        <taxon>Bacteroidota</taxon>
        <taxon>Flavobacteriia</taxon>
        <taxon>Flavobacteriales</taxon>
        <taxon>Weeksellaceae</taxon>
        <taxon>Moheibacter</taxon>
    </lineage>
</organism>
<dbReference type="AlphaFoldDB" id="A0A1W2BDS3"/>
<name>A0A1W2BDS3_9FLAO</name>
<dbReference type="RefSeq" id="WP_084017581.1">
    <property type="nucleotide sequence ID" value="NZ_FWXS01000006.1"/>
</dbReference>
<feature type="transmembrane region" description="Helical" evidence="1">
    <location>
        <begin position="35"/>
        <end position="56"/>
    </location>
</feature>
<dbReference type="STRING" id="1434700.SAMN06296427_10695"/>
<evidence type="ECO:0000313" key="2">
    <source>
        <dbReference type="EMBL" id="SMC71056.1"/>
    </source>
</evidence>
<keyword evidence="1" id="KW-1133">Transmembrane helix</keyword>
<gene>
    <name evidence="2" type="ORF">SAMN06296427_10695</name>
</gene>
<protein>
    <submittedName>
        <fullName evidence="2">Uncharacterized protein</fullName>
    </submittedName>
</protein>
<dbReference type="Proteomes" id="UP000192393">
    <property type="component" value="Unassembled WGS sequence"/>
</dbReference>
<feature type="transmembrane region" description="Helical" evidence="1">
    <location>
        <begin position="94"/>
        <end position="117"/>
    </location>
</feature>
<accession>A0A1W2BDS3</accession>
<sequence length="132" mass="15550">MKDFITAFYYVLYFMGIEALHFAFMRFVLESETDFMPIYKFTTFILALVLAIVVQLNMIAKNYIGFLFLFVMGLKLFVAKIFMDRQEQLGDSEFKFSFVVLYLISLVLITVFLVKLLKQAENDKKQKNTFPN</sequence>
<reference evidence="2 3" key="1">
    <citation type="submission" date="2017-04" db="EMBL/GenBank/DDBJ databases">
        <authorList>
            <person name="Afonso C.L."/>
            <person name="Miller P.J."/>
            <person name="Scott M.A."/>
            <person name="Spackman E."/>
            <person name="Goraichik I."/>
            <person name="Dimitrov K.M."/>
            <person name="Suarez D.L."/>
            <person name="Swayne D.E."/>
        </authorList>
    </citation>
    <scope>NUCLEOTIDE SEQUENCE [LARGE SCALE GENOMIC DNA]</scope>
    <source>
        <strain evidence="2 3">CGMCC 1.12708</strain>
    </source>
</reference>
<dbReference type="EMBL" id="FWXS01000006">
    <property type="protein sequence ID" value="SMC71056.1"/>
    <property type="molecule type" value="Genomic_DNA"/>
</dbReference>
<evidence type="ECO:0000256" key="1">
    <source>
        <dbReference type="SAM" id="Phobius"/>
    </source>
</evidence>
<feature type="transmembrane region" description="Helical" evidence="1">
    <location>
        <begin position="63"/>
        <end position="82"/>
    </location>
</feature>
<evidence type="ECO:0000313" key="3">
    <source>
        <dbReference type="Proteomes" id="UP000192393"/>
    </source>
</evidence>
<feature type="transmembrane region" description="Helical" evidence="1">
    <location>
        <begin position="7"/>
        <end position="29"/>
    </location>
</feature>
<proteinExistence type="predicted"/>
<keyword evidence="1" id="KW-0472">Membrane</keyword>
<keyword evidence="3" id="KW-1185">Reference proteome</keyword>